<keyword evidence="1" id="KW-0175">Coiled coil</keyword>
<feature type="transmembrane region" description="Helical" evidence="2">
    <location>
        <begin position="121"/>
        <end position="138"/>
    </location>
</feature>
<proteinExistence type="predicted"/>
<evidence type="ECO:0000256" key="1">
    <source>
        <dbReference type="SAM" id="Coils"/>
    </source>
</evidence>
<keyword evidence="2" id="KW-0812">Transmembrane</keyword>
<dbReference type="EMBL" id="QMEC01000059">
    <property type="protein sequence ID" value="NMF64217.1"/>
    <property type="molecule type" value="Genomic_DNA"/>
</dbReference>
<feature type="transmembrane region" description="Helical" evidence="2">
    <location>
        <begin position="41"/>
        <end position="65"/>
    </location>
</feature>
<evidence type="ECO:0000313" key="4">
    <source>
        <dbReference type="Proteomes" id="UP000762253"/>
    </source>
</evidence>
<keyword evidence="2" id="KW-1133">Transmembrane helix</keyword>
<comment type="caution">
    <text evidence="3">The sequence shown here is derived from an EMBL/GenBank/DDBJ whole genome shotgun (WGS) entry which is preliminary data.</text>
</comment>
<feature type="transmembrane region" description="Helical" evidence="2">
    <location>
        <begin position="77"/>
        <end position="100"/>
    </location>
</feature>
<accession>A0ABX1M6R9</accession>
<keyword evidence="2" id="KW-0472">Membrane</keyword>
<feature type="transmembrane region" description="Helical" evidence="2">
    <location>
        <begin position="150"/>
        <end position="169"/>
    </location>
</feature>
<gene>
    <name evidence="3" type="ORF">DP115_16130</name>
</gene>
<evidence type="ECO:0000256" key="2">
    <source>
        <dbReference type="SAM" id="Phobius"/>
    </source>
</evidence>
<organism evidence="3 4">
    <name type="scientific">Brasilonema octagenarum UFV-OR1</name>
    <dbReference type="NCBI Taxonomy" id="417115"/>
    <lineage>
        <taxon>Bacteria</taxon>
        <taxon>Bacillati</taxon>
        <taxon>Cyanobacteriota</taxon>
        <taxon>Cyanophyceae</taxon>
        <taxon>Nostocales</taxon>
        <taxon>Scytonemataceae</taxon>
        <taxon>Brasilonema</taxon>
        <taxon>Octagenarum group</taxon>
    </lineage>
</organism>
<dbReference type="Proteomes" id="UP000762253">
    <property type="component" value="Unassembled WGS sequence"/>
</dbReference>
<feature type="coiled-coil region" evidence="1">
    <location>
        <begin position="203"/>
        <end position="282"/>
    </location>
</feature>
<keyword evidence="4" id="KW-1185">Reference proteome</keyword>
<sequence>MTVNEPDRQEIEEQYQNYIESPKSRKQLETWYKQEQIRHRILFLMLFIVLCCLGFGQFAILDYSFGQRLALSDSDKILIFPIKGVLSLLVTAALPITTLVDESEILGQRIKMSLFGRKVSPIFFILLGDVFITFQAVLVGNQNAKYADPYLPAIAFVLAAISSTFAFYLSKAIVAASKKYMSAREDLETVIIYGINPRPFYKNAEQIRLSEEYEGAVKEAEQKNKELEEIKVEKQNLEEQQTQDQEQLKQLQFREAEQIQQIQELEQKRQELERTISAYKSHTDSINKLQNNFYKVSTPIRALISQGKKMFEDVASLDESIKDLKFPSLEVIPSVNGNGKVVERPTYYLRWPKSNSSWQDLQLQSELSPVGVNFLSSLSTMVQQQELPVPNNIRNYAPRQELAQCLVIDFENYGVIVYCRDEEYRKIGGKWDEQAESDFENKLVNDQIRGYCTLKVTAQEVMRNQSRVLERIKDTINSKTGEEAN</sequence>
<protein>
    <submittedName>
        <fullName evidence="3">Uncharacterized protein</fullName>
    </submittedName>
</protein>
<evidence type="ECO:0000313" key="3">
    <source>
        <dbReference type="EMBL" id="NMF64217.1"/>
    </source>
</evidence>
<name>A0ABX1M6R9_9CYAN</name>
<reference evidence="3 4" key="1">
    <citation type="submission" date="2018-06" db="EMBL/GenBank/DDBJ databases">
        <title>Comparative genomics of Brasilonema spp. strains.</title>
        <authorList>
            <person name="Alvarenga D.O."/>
            <person name="Fiore M.F."/>
            <person name="Varani A.M."/>
        </authorList>
    </citation>
    <scope>NUCLEOTIDE SEQUENCE [LARGE SCALE GENOMIC DNA]</scope>
    <source>
        <strain evidence="3 4">UFV-OR1</strain>
    </source>
</reference>
<dbReference type="RefSeq" id="WP_169265805.1">
    <property type="nucleotide sequence ID" value="NZ_QMEC01000059.1"/>
</dbReference>